<evidence type="ECO:0000256" key="5">
    <source>
        <dbReference type="ARBA" id="ARBA00023077"/>
    </source>
</evidence>
<reference evidence="13 14" key="1">
    <citation type="submission" date="2019-07" db="EMBL/GenBank/DDBJ databases">
        <title>Whole genome shotgun sequence of Acinetobacter johnsonii NBRC 102197.</title>
        <authorList>
            <person name="Hosoyama A."/>
            <person name="Uohara A."/>
            <person name="Ohji S."/>
            <person name="Ichikawa N."/>
        </authorList>
    </citation>
    <scope>NUCLEOTIDE SEQUENCE [LARGE SCALE GENOMIC DNA]</scope>
    <source>
        <strain evidence="13 14">NBRC 102197</strain>
    </source>
</reference>
<evidence type="ECO:0000313" key="13">
    <source>
        <dbReference type="EMBL" id="GEK45172.1"/>
    </source>
</evidence>
<keyword evidence="3 8" id="KW-1134">Transmembrane beta strand</keyword>
<dbReference type="GO" id="GO:0015344">
    <property type="term" value="F:siderophore uptake transmembrane transporter activity"/>
    <property type="evidence" value="ECO:0007669"/>
    <property type="project" value="TreeGrafter"/>
</dbReference>
<feature type="signal peptide" evidence="10">
    <location>
        <begin position="1"/>
        <end position="26"/>
    </location>
</feature>
<dbReference type="Gene3D" id="2.170.130.10">
    <property type="entry name" value="TonB-dependent receptor, plug domain"/>
    <property type="match status" value="1"/>
</dbReference>
<dbReference type="InterPro" id="IPR000531">
    <property type="entry name" value="Beta-barrel_TonB"/>
</dbReference>
<feature type="domain" description="TonB-dependent receptor-like beta-barrel" evidence="11">
    <location>
        <begin position="206"/>
        <end position="648"/>
    </location>
</feature>
<evidence type="ECO:0000256" key="3">
    <source>
        <dbReference type="ARBA" id="ARBA00022452"/>
    </source>
</evidence>
<keyword evidence="4 8" id="KW-0812">Transmembrane</keyword>
<dbReference type="RefSeq" id="WP_114837734.1">
    <property type="nucleotide sequence ID" value="NZ_BJUJ01000084.1"/>
</dbReference>
<dbReference type="Pfam" id="PF00593">
    <property type="entry name" value="TonB_dep_Rec_b-barrel"/>
    <property type="match status" value="1"/>
</dbReference>
<accession>A0AAV3WHE6</accession>
<dbReference type="InterPro" id="IPR039426">
    <property type="entry name" value="TonB-dep_rcpt-like"/>
</dbReference>
<dbReference type="GO" id="GO:0009279">
    <property type="term" value="C:cell outer membrane"/>
    <property type="evidence" value="ECO:0007669"/>
    <property type="project" value="UniProtKB-SubCell"/>
</dbReference>
<evidence type="ECO:0000256" key="8">
    <source>
        <dbReference type="PROSITE-ProRule" id="PRU01360"/>
    </source>
</evidence>
<dbReference type="Pfam" id="PF07715">
    <property type="entry name" value="Plug"/>
    <property type="match status" value="1"/>
</dbReference>
<evidence type="ECO:0000259" key="11">
    <source>
        <dbReference type="Pfam" id="PF00593"/>
    </source>
</evidence>
<dbReference type="EMBL" id="BJUJ01000084">
    <property type="protein sequence ID" value="GEK45172.1"/>
    <property type="molecule type" value="Genomic_DNA"/>
</dbReference>
<dbReference type="NCBIfam" id="TIGR01778">
    <property type="entry name" value="TonB-copper"/>
    <property type="match status" value="1"/>
</dbReference>
<keyword evidence="6 8" id="KW-0472">Membrane</keyword>
<comment type="similarity">
    <text evidence="8 9">Belongs to the TonB-dependent receptor family.</text>
</comment>
<dbReference type="InterPro" id="IPR012910">
    <property type="entry name" value="Plug_dom"/>
</dbReference>
<evidence type="ECO:0000313" key="14">
    <source>
        <dbReference type="Proteomes" id="UP000321274"/>
    </source>
</evidence>
<keyword evidence="10" id="KW-0732">Signal</keyword>
<name>A0AAV3WHE6_ACIJO</name>
<keyword evidence="5 9" id="KW-0798">TonB box</keyword>
<proteinExistence type="inferred from homology"/>
<feature type="chain" id="PRO_5043988382" evidence="10">
    <location>
        <begin position="27"/>
        <end position="688"/>
    </location>
</feature>
<dbReference type="InterPro" id="IPR036942">
    <property type="entry name" value="Beta-barrel_TonB_sf"/>
</dbReference>
<dbReference type="CDD" id="cd01347">
    <property type="entry name" value="ligand_gated_channel"/>
    <property type="match status" value="1"/>
</dbReference>
<evidence type="ECO:0000256" key="10">
    <source>
        <dbReference type="SAM" id="SignalP"/>
    </source>
</evidence>
<evidence type="ECO:0000256" key="1">
    <source>
        <dbReference type="ARBA" id="ARBA00004571"/>
    </source>
</evidence>
<dbReference type="PANTHER" id="PTHR30069:SF49">
    <property type="entry name" value="OUTER MEMBRANE PROTEIN C"/>
    <property type="match status" value="1"/>
</dbReference>
<evidence type="ECO:0000256" key="9">
    <source>
        <dbReference type="RuleBase" id="RU003357"/>
    </source>
</evidence>
<gene>
    <name evidence="13" type="primary">oprC</name>
    <name evidence="13" type="ORF">AJO04nite_24300</name>
</gene>
<evidence type="ECO:0000256" key="7">
    <source>
        <dbReference type="ARBA" id="ARBA00023237"/>
    </source>
</evidence>
<dbReference type="PROSITE" id="PS52016">
    <property type="entry name" value="TONB_DEPENDENT_REC_3"/>
    <property type="match status" value="1"/>
</dbReference>
<comment type="caution">
    <text evidence="13">The sequence shown here is derived from an EMBL/GenBank/DDBJ whole genome shotgun (WGS) entry which is preliminary data.</text>
</comment>
<dbReference type="Gene3D" id="2.40.170.20">
    <property type="entry name" value="TonB-dependent receptor, beta-barrel domain"/>
    <property type="match status" value="1"/>
</dbReference>
<dbReference type="PANTHER" id="PTHR30069">
    <property type="entry name" value="TONB-DEPENDENT OUTER MEMBRANE RECEPTOR"/>
    <property type="match status" value="1"/>
</dbReference>
<organism evidence="13 14">
    <name type="scientific">Acinetobacter johnsonii</name>
    <dbReference type="NCBI Taxonomy" id="40214"/>
    <lineage>
        <taxon>Bacteria</taxon>
        <taxon>Pseudomonadati</taxon>
        <taxon>Pseudomonadota</taxon>
        <taxon>Gammaproteobacteria</taxon>
        <taxon>Moraxellales</taxon>
        <taxon>Moraxellaceae</taxon>
        <taxon>Acinetobacter</taxon>
    </lineage>
</organism>
<dbReference type="Proteomes" id="UP000321274">
    <property type="component" value="Unassembled WGS sequence"/>
</dbReference>
<feature type="domain" description="TonB-dependent receptor plug" evidence="12">
    <location>
        <begin position="62"/>
        <end position="151"/>
    </location>
</feature>
<comment type="subcellular location">
    <subcellularLocation>
        <location evidence="1 8">Cell outer membrane</location>
        <topology evidence="1 8">Multi-pass membrane protein</topology>
    </subcellularLocation>
</comment>
<keyword evidence="13" id="KW-0675">Receptor</keyword>
<keyword evidence="7 8" id="KW-0998">Cell outer membrane</keyword>
<dbReference type="InterPro" id="IPR037066">
    <property type="entry name" value="Plug_dom_sf"/>
</dbReference>
<protein>
    <submittedName>
        <fullName evidence="13">TonB-dependent copper receptor</fullName>
    </submittedName>
</protein>
<evidence type="ECO:0000256" key="4">
    <source>
        <dbReference type="ARBA" id="ARBA00022692"/>
    </source>
</evidence>
<evidence type="ECO:0000256" key="2">
    <source>
        <dbReference type="ARBA" id="ARBA00022448"/>
    </source>
</evidence>
<dbReference type="SUPFAM" id="SSF56935">
    <property type="entry name" value="Porins"/>
    <property type="match status" value="1"/>
</dbReference>
<sequence>MAQPTFFLQPLAAAISLACFSTVSFAAQLEHSTTRLAPIVVNAQLDHDANGLILHADPKQPIQPVPATDGADYLQSIPGFSSIKSGGTNGDVTFRGMFGSRIKILSDGTENLGACPARMDAPTSYIQPESYDRISVVKGPQTVQYANTGSAATVIFERKKPQLSNDKNYLGQASVLIGSFGRLDHNIETAVGDEKKYIRLNANHSESNSYEDGDGNTVPSAWKRWNTDLALGWTPDEDTWIELTGGKADGEAEYAGRSMDGSQFARESLGLRFEKKNLTDVIKKIEGQINYSYNDHVMDNFSLRTPPMTHDMTTHQMVPNPSEMQVTRRTLNSRLAMTSEWDKLSLITGIDSQQNHHAGSMKSMMMNMPLATNMKFHSYGAFGELTYQFNDAYKLVTGARIDQVKIDALQLNDERKETLPSAFIRLENQYSEHNAKSYIGLGYVERVPDYWELFSTAHGNTGMSKPTFNDLDTEKTLQLDMGYQYEHGALSLWTSAYAGLVNDFILLSYHNHPTTGMGGHSHGSSFSAGAKNVDAMIAGAEAGIGYQFTDAIQADMSTMYAWGEITDNNDPLPQIAPLEGRFNLRYVQDKYSLGLLWRAVAKQDRINLNKGNIVGYDIGESKGFSTLALNATYKVRNDVDFAVGIDNVLDKTYTEHLNKLGVGLDGQVGTEQFNNIGRNYWARISMKF</sequence>
<dbReference type="InterPro" id="IPR010100">
    <property type="entry name" value="TonB-dep_Cu_rcpt"/>
</dbReference>
<evidence type="ECO:0000259" key="12">
    <source>
        <dbReference type="Pfam" id="PF07715"/>
    </source>
</evidence>
<evidence type="ECO:0000256" key="6">
    <source>
        <dbReference type="ARBA" id="ARBA00023136"/>
    </source>
</evidence>
<dbReference type="AlphaFoldDB" id="A0AAV3WHE6"/>
<keyword evidence="2 8" id="KW-0813">Transport</keyword>
<dbReference type="GO" id="GO:0044718">
    <property type="term" value="P:siderophore transmembrane transport"/>
    <property type="evidence" value="ECO:0007669"/>
    <property type="project" value="TreeGrafter"/>
</dbReference>